<dbReference type="Pfam" id="PF00006">
    <property type="entry name" value="ATP-synt_ab"/>
    <property type="match status" value="1"/>
</dbReference>
<dbReference type="SUPFAM" id="SSF47917">
    <property type="entry name" value="C-terminal domain of alpha and beta subunits of F1 ATP synthase"/>
    <property type="match status" value="1"/>
</dbReference>
<dbReference type="InterPro" id="IPR027417">
    <property type="entry name" value="P-loop_NTPase"/>
</dbReference>
<dbReference type="CDD" id="cd01133">
    <property type="entry name" value="F1-ATPase_beta_CD"/>
    <property type="match status" value="1"/>
</dbReference>
<dbReference type="InterPro" id="IPR000194">
    <property type="entry name" value="ATPase_F1/V1/A1_a/bsu_nucl-bd"/>
</dbReference>
<dbReference type="SMART" id="SM00382">
    <property type="entry name" value="AAA"/>
    <property type="match status" value="1"/>
</dbReference>
<evidence type="ECO:0000256" key="6">
    <source>
        <dbReference type="ARBA" id="ARBA00022967"/>
    </source>
</evidence>
<evidence type="ECO:0000256" key="2">
    <source>
        <dbReference type="ARBA" id="ARBA00008936"/>
    </source>
</evidence>
<keyword evidence="10 11" id="KW-0066">ATP synthesis</keyword>
<dbReference type="HAMAP" id="MF_01347">
    <property type="entry name" value="ATP_synth_beta_bact"/>
    <property type="match status" value="1"/>
</dbReference>
<evidence type="ECO:0000256" key="8">
    <source>
        <dbReference type="ARBA" id="ARBA00023136"/>
    </source>
</evidence>
<dbReference type="InterPro" id="IPR050053">
    <property type="entry name" value="ATPase_alpha/beta_chains"/>
</dbReference>
<sequence>MNKGRITQVMGPVVDVKFESGQLPDIYNALKINTVAQSANEVNIELTLEVALHLGDNTVRTVAMASTDGVVRGLEVLDSGSPISVPVGDITLGRVFNVLGENIDLDEPIAADVRRDPIHRLAPKFDELSTEVEILETGIKVVDLLAPYIKGGKIGLFGGAGVGKTVLIQELINNIAQEHGGISVFAGVGERTREGNDLYHEMTDSGVIKKTAMVFGQMNEPPGARMRVALTGLTMAEYFRDDQGQDVLFFMDNIFRFTQAGSEVSALLGRMPSAVGYQPTLATEMGQLQERITSTNLGSVTSIQAIYVPADDYTDPAPATTFAHLDATTNLERKLSEMGIYPAVDPLASTSRALSPEVVGDEHYEIARQVQQTLQRYKELQDIIAILGMDELSDEDKLTVNRARRIQFFLSQNFHVAEQFTGQKGSYVPVKETVQGFKQILEGKYDHLPEDAFRLVGRIEEVIEKAKQMGVEV</sequence>
<dbReference type="PANTHER" id="PTHR15184:SF71">
    <property type="entry name" value="ATP SYNTHASE SUBUNIT BETA, MITOCHONDRIAL"/>
    <property type="match status" value="1"/>
</dbReference>
<dbReference type="SUPFAM" id="SSF50615">
    <property type="entry name" value="N-terminal domain of alpha and beta subunits of F1 ATP synthase"/>
    <property type="match status" value="1"/>
</dbReference>
<feature type="domain" description="AAA+ ATPase" evidence="12">
    <location>
        <begin position="150"/>
        <end position="335"/>
    </location>
</feature>
<dbReference type="Gene3D" id="2.40.10.170">
    <property type="match status" value="1"/>
</dbReference>
<evidence type="ECO:0000256" key="3">
    <source>
        <dbReference type="ARBA" id="ARBA00022448"/>
    </source>
</evidence>
<dbReference type="RefSeq" id="WP_378934807.1">
    <property type="nucleotide sequence ID" value="NZ_JBHLVO010000010.1"/>
</dbReference>
<dbReference type="Gene3D" id="3.40.50.300">
    <property type="entry name" value="P-loop containing nucleotide triphosphate hydrolases"/>
    <property type="match status" value="1"/>
</dbReference>
<evidence type="ECO:0000313" key="13">
    <source>
        <dbReference type="EMBL" id="MFC0272476.1"/>
    </source>
</evidence>
<dbReference type="InterPro" id="IPR003593">
    <property type="entry name" value="AAA+_ATPase"/>
</dbReference>
<dbReference type="SUPFAM" id="SSF52540">
    <property type="entry name" value="P-loop containing nucleoside triphosphate hydrolases"/>
    <property type="match status" value="1"/>
</dbReference>
<gene>
    <name evidence="11 13" type="primary">atpD</name>
    <name evidence="13" type="ORF">ACFFIX_13625</name>
</gene>
<comment type="subcellular location">
    <subcellularLocation>
        <location evidence="11">Cell membrane</location>
        <topology evidence="11">Peripheral membrane protein</topology>
    </subcellularLocation>
    <subcellularLocation>
        <location evidence="1">Membrane</location>
    </subcellularLocation>
</comment>
<name>A0ABV6GFL9_9BACI</name>
<keyword evidence="6 11" id="KW-1278">Translocase</keyword>
<dbReference type="InterPro" id="IPR020003">
    <property type="entry name" value="ATPase_a/bsu_AS"/>
</dbReference>
<comment type="similarity">
    <text evidence="2 11">Belongs to the ATPase alpha/beta chains family.</text>
</comment>
<keyword evidence="14" id="KW-1185">Reference proteome</keyword>
<dbReference type="Pfam" id="PF02874">
    <property type="entry name" value="ATP-synt_ab_N"/>
    <property type="match status" value="1"/>
</dbReference>
<accession>A0ABV6GFL9</accession>
<comment type="function">
    <text evidence="11">Produces ATP from ADP in the presence of a proton gradient across the membrane. The catalytic sites are hosted primarily by the beta subunits.</text>
</comment>
<dbReference type="PROSITE" id="PS00152">
    <property type="entry name" value="ATPASE_ALPHA_BETA"/>
    <property type="match status" value="1"/>
</dbReference>
<dbReference type="Proteomes" id="UP001589854">
    <property type="component" value="Unassembled WGS sequence"/>
</dbReference>
<evidence type="ECO:0000256" key="11">
    <source>
        <dbReference type="HAMAP-Rule" id="MF_01347"/>
    </source>
</evidence>
<dbReference type="Pfam" id="PF22919">
    <property type="entry name" value="ATP-synt_VA_C"/>
    <property type="match status" value="1"/>
</dbReference>
<evidence type="ECO:0000256" key="5">
    <source>
        <dbReference type="ARBA" id="ARBA00022840"/>
    </source>
</evidence>
<keyword evidence="11" id="KW-1003">Cell membrane</keyword>
<keyword evidence="4 11" id="KW-0547">Nucleotide-binding</keyword>
<reference evidence="13 14" key="1">
    <citation type="submission" date="2024-09" db="EMBL/GenBank/DDBJ databases">
        <authorList>
            <person name="Sun Q."/>
            <person name="Mori K."/>
        </authorList>
    </citation>
    <scope>NUCLEOTIDE SEQUENCE [LARGE SCALE GENOMIC DNA]</scope>
    <source>
        <strain evidence="13 14">CCM 7228</strain>
    </source>
</reference>
<feature type="binding site" evidence="11">
    <location>
        <begin position="158"/>
        <end position="165"/>
    </location>
    <ligand>
        <name>ATP</name>
        <dbReference type="ChEBI" id="CHEBI:30616"/>
    </ligand>
</feature>
<protein>
    <recommendedName>
        <fullName evidence="11">ATP synthase subunit beta</fullName>
        <ecNumber evidence="11">7.1.2.2</ecNumber>
    </recommendedName>
    <alternativeName>
        <fullName evidence="11">ATP synthase F1 sector subunit beta</fullName>
    </alternativeName>
    <alternativeName>
        <fullName evidence="11">F-ATPase subunit beta</fullName>
    </alternativeName>
</protein>
<keyword evidence="7 11" id="KW-0406">Ion transport</keyword>
<evidence type="ECO:0000256" key="1">
    <source>
        <dbReference type="ARBA" id="ARBA00004370"/>
    </source>
</evidence>
<proteinExistence type="inferred from homology"/>
<comment type="caution">
    <text evidence="13">The sequence shown here is derived from an EMBL/GenBank/DDBJ whole genome shotgun (WGS) entry which is preliminary data.</text>
</comment>
<evidence type="ECO:0000256" key="10">
    <source>
        <dbReference type="ARBA" id="ARBA00023310"/>
    </source>
</evidence>
<keyword evidence="5 11" id="KW-0067">ATP-binding</keyword>
<evidence type="ECO:0000256" key="7">
    <source>
        <dbReference type="ARBA" id="ARBA00023065"/>
    </source>
</evidence>
<evidence type="ECO:0000256" key="4">
    <source>
        <dbReference type="ARBA" id="ARBA00022741"/>
    </source>
</evidence>
<dbReference type="CDD" id="cd18110">
    <property type="entry name" value="ATP-synt_F1_beta_C"/>
    <property type="match status" value="1"/>
</dbReference>
<organism evidence="13 14">
    <name type="scientific">Metabacillus herbersteinensis</name>
    <dbReference type="NCBI Taxonomy" id="283816"/>
    <lineage>
        <taxon>Bacteria</taxon>
        <taxon>Bacillati</taxon>
        <taxon>Bacillota</taxon>
        <taxon>Bacilli</taxon>
        <taxon>Bacillales</taxon>
        <taxon>Bacillaceae</taxon>
        <taxon>Metabacillus</taxon>
    </lineage>
</organism>
<dbReference type="CDD" id="cd18115">
    <property type="entry name" value="ATP-synt_F1_beta_N"/>
    <property type="match status" value="1"/>
</dbReference>
<dbReference type="NCBIfam" id="TIGR01039">
    <property type="entry name" value="atpD"/>
    <property type="match status" value="1"/>
</dbReference>
<keyword evidence="11" id="KW-0375">Hydrogen ion transport</keyword>
<dbReference type="InterPro" id="IPR024034">
    <property type="entry name" value="ATPase_F1/V1_b/a_C"/>
</dbReference>
<dbReference type="Gene3D" id="1.10.1140.10">
    <property type="entry name" value="Bovine Mitochondrial F1-atpase, Atp Synthase Beta Chain, Chain D, domain 3"/>
    <property type="match status" value="1"/>
</dbReference>
<evidence type="ECO:0000256" key="9">
    <source>
        <dbReference type="ARBA" id="ARBA00023196"/>
    </source>
</evidence>
<dbReference type="InterPro" id="IPR005722">
    <property type="entry name" value="ATP_synth_F1_bsu"/>
</dbReference>
<dbReference type="InterPro" id="IPR036121">
    <property type="entry name" value="ATPase_F1/V1/A1_a/bsu_N_sf"/>
</dbReference>
<dbReference type="InterPro" id="IPR055190">
    <property type="entry name" value="ATP-synt_VA_C"/>
</dbReference>
<evidence type="ECO:0000313" key="14">
    <source>
        <dbReference type="Proteomes" id="UP001589854"/>
    </source>
</evidence>
<dbReference type="EC" id="7.1.2.2" evidence="11"/>
<keyword evidence="8 11" id="KW-0472">Membrane</keyword>
<dbReference type="PANTHER" id="PTHR15184">
    <property type="entry name" value="ATP SYNTHASE"/>
    <property type="match status" value="1"/>
</dbReference>
<keyword evidence="3 11" id="KW-0813">Transport</keyword>
<dbReference type="EMBL" id="JBHLVO010000010">
    <property type="protein sequence ID" value="MFC0272476.1"/>
    <property type="molecule type" value="Genomic_DNA"/>
</dbReference>
<comment type="catalytic activity">
    <reaction evidence="11">
        <text>ATP + H2O + 4 H(+)(in) = ADP + phosphate + 5 H(+)(out)</text>
        <dbReference type="Rhea" id="RHEA:57720"/>
        <dbReference type="ChEBI" id="CHEBI:15377"/>
        <dbReference type="ChEBI" id="CHEBI:15378"/>
        <dbReference type="ChEBI" id="CHEBI:30616"/>
        <dbReference type="ChEBI" id="CHEBI:43474"/>
        <dbReference type="ChEBI" id="CHEBI:456216"/>
        <dbReference type="EC" id="7.1.2.2"/>
    </reaction>
</comment>
<keyword evidence="9 11" id="KW-0139">CF(1)</keyword>
<evidence type="ECO:0000259" key="12">
    <source>
        <dbReference type="SMART" id="SM00382"/>
    </source>
</evidence>
<dbReference type="InterPro" id="IPR004100">
    <property type="entry name" value="ATPase_F1/V1/A1_a/bsu_N"/>
</dbReference>